<evidence type="ECO:0000313" key="5">
    <source>
        <dbReference type="Proteomes" id="UP000596742"/>
    </source>
</evidence>
<keyword evidence="1" id="KW-0863">Zinc-finger</keyword>
<dbReference type="InterPro" id="IPR000315">
    <property type="entry name" value="Znf_B-box"/>
</dbReference>
<dbReference type="Gene3D" id="3.30.160.60">
    <property type="entry name" value="Classic Zinc Finger"/>
    <property type="match status" value="1"/>
</dbReference>
<evidence type="ECO:0000256" key="2">
    <source>
        <dbReference type="SAM" id="Coils"/>
    </source>
</evidence>
<keyword evidence="5" id="KW-1185">Reference proteome</keyword>
<sequence>MAFSQSLKRGQAPATCNFCEEETKIKWKCTNCDILMCAKCKDKIHAKLKNSKNHNVIDIKEVGIYQGELDFSDLKCEKHSGQSCVMFCASCDTLVCALCIGNTHNGHVLVETSRGFDIRKDKFKSDQKKIKEKIGYLMERKNEMTTINMKDSAKYKELIKRIEAQNVEVKNAADRNTEQLKSELNKKWSDLQTVEMDKLEKVIVSLQGLVSTNVEDIVLSNDVEKLFIDSSKLSSALNIAETNIGSISFLPGQISPNIMGSVQLVSNAVNVRIVKQFQTGISRVFYLSLCPDNSLWISDQNVLQKVKPLEHKLTVESTFNIKVYGMAITPTGDLLLSSDGSVLKQISGKTGELADSIYNAHPLDPYVVHVTKDGKVIVGVKSGGKAWPVTGRRAIIVMNQKGEHETI</sequence>
<evidence type="ECO:0000256" key="1">
    <source>
        <dbReference type="PROSITE-ProRule" id="PRU00024"/>
    </source>
</evidence>
<keyword evidence="2" id="KW-0175">Coiled coil</keyword>
<dbReference type="SUPFAM" id="SSF57845">
    <property type="entry name" value="B-box zinc-binding domain"/>
    <property type="match status" value="1"/>
</dbReference>
<dbReference type="GO" id="GO:0005654">
    <property type="term" value="C:nucleoplasm"/>
    <property type="evidence" value="ECO:0007669"/>
    <property type="project" value="TreeGrafter"/>
</dbReference>
<feature type="coiled-coil region" evidence="2">
    <location>
        <begin position="152"/>
        <end position="179"/>
    </location>
</feature>
<dbReference type="AlphaFoldDB" id="A0A8B6BWJ5"/>
<dbReference type="GO" id="GO:0008270">
    <property type="term" value="F:zinc ion binding"/>
    <property type="evidence" value="ECO:0007669"/>
    <property type="project" value="UniProtKB-KW"/>
</dbReference>
<feature type="domain" description="B box-type" evidence="3">
    <location>
        <begin position="11"/>
        <end position="59"/>
    </location>
</feature>
<keyword evidence="1" id="KW-0479">Metal-binding</keyword>
<dbReference type="InterPro" id="IPR047153">
    <property type="entry name" value="TRIM45/56/19-like"/>
</dbReference>
<dbReference type="GO" id="GO:0061630">
    <property type="term" value="F:ubiquitin protein ligase activity"/>
    <property type="evidence" value="ECO:0007669"/>
    <property type="project" value="TreeGrafter"/>
</dbReference>
<dbReference type="SUPFAM" id="SSF63829">
    <property type="entry name" value="Calcium-dependent phosphotriesterase"/>
    <property type="match status" value="1"/>
</dbReference>
<dbReference type="Proteomes" id="UP000596742">
    <property type="component" value="Unassembled WGS sequence"/>
</dbReference>
<proteinExistence type="predicted"/>
<feature type="domain" description="B box-type" evidence="3">
    <location>
        <begin position="71"/>
        <end position="112"/>
    </location>
</feature>
<dbReference type="OrthoDB" id="6102898at2759"/>
<dbReference type="PROSITE" id="PS50119">
    <property type="entry name" value="ZF_BBOX"/>
    <property type="match status" value="2"/>
</dbReference>
<evidence type="ECO:0000259" key="3">
    <source>
        <dbReference type="PROSITE" id="PS50119"/>
    </source>
</evidence>
<dbReference type="Pfam" id="PF00643">
    <property type="entry name" value="zf-B_box"/>
    <property type="match status" value="1"/>
</dbReference>
<evidence type="ECO:0000313" key="4">
    <source>
        <dbReference type="EMBL" id="VDH96986.1"/>
    </source>
</evidence>
<dbReference type="PANTHER" id="PTHR25462:SF296">
    <property type="entry name" value="MEIOTIC P26, ISOFORM F"/>
    <property type="match status" value="1"/>
</dbReference>
<dbReference type="SMART" id="SM00336">
    <property type="entry name" value="BBOX"/>
    <property type="match status" value="2"/>
</dbReference>
<dbReference type="CDD" id="cd19757">
    <property type="entry name" value="Bbox1"/>
    <property type="match status" value="1"/>
</dbReference>
<gene>
    <name evidence="4" type="ORF">MGAL_10B062319</name>
</gene>
<keyword evidence="1" id="KW-0862">Zinc</keyword>
<name>A0A8B6BWJ5_MYTGA</name>
<dbReference type="PANTHER" id="PTHR25462">
    <property type="entry name" value="BONUS, ISOFORM C-RELATED"/>
    <property type="match status" value="1"/>
</dbReference>
<accession>A0A8B6BWJ5</accession>
<dbReference type="EMBL" id="UYJE01000848">
    <property type="protein sequence ID" value="VDH96986.1"/>
    <property type="molecule type" value="Genomic_DNA"/>
</dbReference>
<comment type="caution">
    <text evidence="4">The sequence shown here is derived from an EMBL/GenBank/DDBJ whole genome shotgun (WGS) entry which is preliminary data.</text>
</comment>
<organism evidence="4 5">
    <name type="scientific">Mytilus galloprovincialis</name>
    <name type="common">Mediterranean mussel</name>
    <dbReference type="NCBI Taxonomy" id="29158"/>
    <lineage>
        <taxon>Eukaryota</taxon>
        <taxon>Metazoa</taxon>
        <taxon>Spiralia</taxon>
        <taxon>Lophotrochozoa</taxon>
        <taxon>Mollusca</taxon>
        <taxon>Bivalvia</taxon>
        <taxon>Autobranchia</taxon>
        <taxon>Pteriomorphia</taxon>
        <taxon>Mytilida</taxon>
        <taxon>Mytiloidea</taxon>
        <taxon>Mytilidae</taxon>
        <taxon>Mytilinae</taxon>
        <taxon>Mytilus</taxon>
    </lineage>
</organism>
<protein>
    <recommendedName>
        <fullName evidence="3">B box-type domain-containing protein</fullName>
    </recommendedName>
</protein>
<reference evidence="4" key="1">
    <citation type="submission" date="2018-11" db="EMBL/GenBank/DDBJ databases">
        <authorList>
            <person name="Alioto T."/>
            <person name="Alioto T."/>
        </authorList>
    </citation>
    <scope>NUCLEOTIDE SEQUENCE</scope>
</reference>